<dbReference type="Gene3D" id="3.30.465.10">
    <property type="match status" value="1"/>
</dbReference>
<dbReference type="Pfam" id="PF03471">
    <property type="entry name" value="CorC_HlyC"/>
    <property type="match status" value="1"/>
</dbReference>
<feature type="transmembrane region" description="Helical" evidence="7">
    <location>
        <begin position="190"/>
        <end position="207"/>
    </location>
</feature>
<dbReference type="RefSeq" id="WP_177178467.1">
    <property type="nucleotide sequence ID" value="NZ_FOXF01000004.1"/>
</dbReference>
<keyword evidence="7" id="KW-0472">Membrane</keyword>
<keyword evidence="7" id="KW-0812">Transmembrane</keyword>
<reference evidence="9 10" key="1">
    <citation type="submission" date="2016-10" db="EMBL/GenBank/DDBJ databases">
        <authorList>
            <person name="Varghese N."/>
            <person name="Submissions S."/>
        </authorList>
    </citation>
    <scope>NUCLEOTIDE SEQUENCE [LARGE SCALE GENOMIC DNA]</scope>
    <source>
        <strain evidence="9 10">DSM 1361</strain>
    </source>
</reference>
<keyword evidence="7" id="KW-1133">Transmembrane helix</keyword>
<comment type="subcellular location">
    <subcellularLocation>
        <location evidence="1">Cell membrane</location>
        <topology evidence="1">Multi-pass membrane protein</topology>
    </subcellularLocation>
</comment>
<evidence type="ECO:0000256" key="5">
    <source>
        <dbReference type="ARBA" id="ARBA00023122"/>
    </source>
</evidence>
<dbReference type="InterPro" id="IPR005496">
    <property type="entry name" value="Integral_membrane_TerC"/>
</dbReference>
<feature type="transmembrane region" description="Helical" evidence="7">
    <location>
        <begin position="12"/>
        <end position="39"/>
    </location>
</feature>
<keyword evidence="10" id="KW-1185">Reference proteome</keyword>
<dbReference type="GO" id="GO:0050660">
    <property type="term" value="F:flavin adenine dinucleotide binding"/>
    <property type="evidence" value="ECO:0007669"/>
    <property type="project" value="InterPro"/>
</dbReference>
<dbReference type="InterPro" id="IPR036318">
    <property type="entry name" value="FAD-bd_PCMH-like_sf"/>
</dbReference>
<sequence>MFDMVWIYEPSAWVGLFTLVVLEIVLGIDNLLFIAILASKLPARLQDKARYIGLGLALLTRLGLITAISWVVSLKDPVISMFGLGLSIRDIILIVGGMFLLFKSTSELHEKLEGKDSTASADSDKAVAKAFWMVVLQIVVLDAIFSLDSVITAVGMCEHVFIMMFAVIIAMAVMVSLSKFLTAFVSSHPTLVILCLSFLLMIGFSLMADGLHIHVPKGYLYTAIGFSILIEIFNQIARKNNLKLDKNIRNNSRELAASLVLRILGAKSDNQLQNIKESIVSPPVDNVFAREEKDLVSRVLGLDSQPIRAIMTSRRDIVMVDIGEPYKEVLGNMVNNSYSHIVVYIGDNKDNPLGFINKTELLEKLIKGHGEVVLKNLVRKPLYIPETVSVLTCIEEMKRAKNYNTFVVDEFGNFEGIVALRDIMEEIAGELPEKSEIQDCVKNKDGSFDVQGDLALTELERQTGIYIPAGSHYHSVAGFIMETLQILPDVGAQVRIDGCVLTVREVKDHTIELVNLKVTEPDEKK</sequence>
<dbReference type="PROSITE" id="PS51371">
    <property type="entry name" value="CBS"/>
    <property type="match status" value="2"/>
</dbReference>
<dbReference type="GO" id="GO:0005886">
    <property type="term" value="C:plasma membrane"/>
    <property type="evidence" value="ECO:0007669"/>
    <property type="project" value="UniProtKB-SubCell"/>
</dbReference>
<dbReference type="SUPFAM" id="SSF54631">
    <property type="entry name" value="CBS-domain pair"/>
    <property type="match status" value="1"/>
</dbReference>
<dbReference type="PANTHER" id="PTHR22777">
    <property type="entry name" value="HEMOLYSIN-RELATED"/>
    <property type="match status" value="1"/>
</dbReference>
<name>A0A662ZFR1_9GAMM</name>
<feature type="transmembrane region" description="Helical" evidence="7">
    <location>
        <begin position="160"/>
        <end position="178"/>
    </location>
</feature>
<evidence type="ECO:0000313" key="10">
    <source>
        <dbReference type="Proteomes" id="UP000243745"/>
    </source>
</evidence>
<feature type="transmembrane region" description="Helical" evidence="7">
    <location>
        <begin position="51"/>
        <end position="72"/>
    </location>
</feature>
<accession>A0A662ZFR1</accession>
<dbReference type="Proteomes" id="UP000243745">
    <property type="component" value="Unassembled WGS sequence"/>
</dbReference>
<keyword evidence="4" id="KW-0677">Repeat</keyword>
<dbReference type="Pfam" id="PF03741">
    <property type="entry name" value="TerC"/>
    <property type="match status" value="1"/>
</dbReference>
<feature type="transmembrane region" description="Helical" evidence="7">
    <location>
        <begin position="78"/>
        <end position="102"/>
    </location>
</feature>
<dbReference type="InterPro" id="IPR046342">
    <property type="entry name" value="CBS_dom_sf"/>
</dbReference>
<dbReference type="EMBL" id="FOXF01000004">
    <property type="protein sequence ID" value="SFP07106.1"/>
    <property type="molecule type" value="Genomic_DNA"/>
</dbReference>
<evidence type="ECO:0000259" key="8">
    <source>
        <dbReference type="PROSITE" id="PS51371"/>
    </source>
</evidence>
<dbReference type="Pfam" id="PF00571">
    <property type="entry name" value="CBS"/>
    <property type="match status" value="2"/>
</dbReference>
<feature type="transmembrane region" description="Helical" evidence="7">
    <location>
        <begin position="219"/>
        <end position="237"/>
    </location>
</feature>
<evidence type="ECO:0000256" key="3">
    <source>
        <dbReference type="ARBA" id="ARBA00022475"/>
    </source>
</evidence>
<dbReference type="SUPFAM" id="SSF56176">
    <property type="entry name" value="FAD-binding/transporter-associated domain-like"/>
    <property type="match status" value="1"/>
</dbReference>
<dbReference type="InterPro" id="IPR000644">
    <property type="entry name" value="CBS_dom"/>
</dbReference>
<dbReference type="PANTHER" id="PTHR22777:SF30">
    <property type="entry name" value="UPF0053 PROTEIN YEGH"/>
    <property type="match status" value="1"/>
</dbReference>
<dbReference type="CDD" id="cd04590">
    <property type="entry name" value="CBS_pair_CorC_HlyC_assoc"/>
    <property type="match status" value="1"/>
</dbReference>
<feature type="domain" description="CBS" evidence="8">
    <location>
        <begin position="311"/>
        <end position="372"/>
    </location>
</feature>
<protein>
    <submittedName>
        <fullName evidence="9">Membrane protein TerC, possibly involved in tellurium resistance</fullName>
    </submittedName>
</protein>
<evidence type="ECO:0000313" key="9">
    <source>
        <dbReference type="EMBL" id="SFP07106.1"/>
    </source>
</evidence>
<evidence type="ECO:0000256" key="7">
    <source>
        <dbReference type="SAM" id="Phobius"/>
    </source>
</evidence>
<evidence type="ECO:0000256" key="1">
    <source>
        <dbReference type="ARBA" id="ARBA00004651"/>
    </source>
</evidence>
<organism evidence="9 10">
    <name type="scientific">Ruminobacter amylophilus</name>
    <dbReference type="NCBI Taxonomy" id="867"/>
    <lineage>
        <taxon>Bacteria</taxon>
        <taxon>Pseudomonadati</taxon>
        <taxon>Pseudomonadota</taxon>
        <taxon>Gammaproteobacteria</taxon>
        <taxon>Aeromonadales</taxon>
        <taxon>Succinivibrionaceae</taxon>
        <taxon>Ruminobacter</taxon>
    </lineage>
</organism>
<dbReference type="InterPro" id="IPR005170">
    <property type="entry name" value="Transptr-assoc_dom"/>
</dbReference>
<dbReference type="SMART" id="SM01091">
    <property type="entry name" value="CorC_HlyC"/>
    <property type="match status" value="1"/>
</dbReference>
<dbReference type="Gene3D" id="3.10.580.10">
    <property type="entry name" value="CBS-domain"/>
    <property type="match status" value="1"/>
</dbReference>
<comment type="similarity">
    <text evidence="2">Belongs to the UPF0053 family.</text>
</comment>
<evidence type="ECO:0000256" key="6">
    <source>
        <dbReference type="PROSITE-ProRule" id="PRU00703"/>
    </source>
</evidence>
<feature type="domain" description="CBS" evidence="8">
    <location>
        <begin position="377"/>
        <end position="433"/>
    </location>
</feature>
<dbReference type="InterPro" id="IPR016169">
    <property type="entry name" value="FAD-bd_PCMH_sub2"/>
</dbReference>
<gene>
    <name evidence="9" type="ORF">SAMN02910344_00359</name>
</gene>
<dbReference type="AlphaFoldDB" id="A0A662ZFR1"/>
<keyword evidence="3" id="KW-1003">Cell membrane</keyword>
<feature type="transmembrane region" description="Helical" evidence="7">
    <location>
        <begin position="130"/>
        <end position="154"/>
    </location>
</feature>
<evidence type="ECO:0000256" key="4">
    <source>
        <dbReference type="ARBA" id="ARBA00022737"/>
    </source>
</evidence>
<keyword evidence="5 6" id="KW-0129">CBS domain</keyword>
<proteinExistence type="inferred from homology"/>
<evidence type="ECO:0000256" key="2">
    <source>
        <dbReference type="ARBA" id="ARBA00006337"/>
    </source>
</evidence>
<dbReference type="InterPro" id="IPR044751">
    <property type="entry name" value="Ion_transp-like_CBS"/>
</dbReference>